<comment type="caution">
    <text evidence="1">The sequence shown here is derived from an EMBL/GenBank/DDBJ whole genome shotgun (WGS) entry which is preliminary data.</text>
</comment>
<evidence type="ECO:0000313" key="1">
    <source>
        <dbReference type="EMBL" id="RAJ04264.1"/>
    </source>
</evidence>
<keyword evidence="2" id="KW-1185">Reference proteome</keyword>
<evidence type="ECO:0000313" key="2">
    <source>
        <dbReference type="Proteomes" id="UP000249547"/>
    </source>
</evidence>
<protein>
    <submittedName>
        <fullName evidence="1">Uncharacterized protein</fullName>
    </submittedName>
</protein>
<accession>A0A327QKN1</accession>
<sequence>MRPYVLWALILAYLDKFLCNPLLFSIPGDCFKVPATAVFLLIENQYLNTQSILFEKDLTINYFFWVVSKKSYFCYAFF</sequence>
<organism evidence="1 2">
    <name type="scientific">Chitinophaga skermanii</name>
    <dbReference type="NCBI Taxonomy" id="331697"/>
    <lineage>
        <taxon>Bacteria</taxon>
        <taxon>Pseudomonadati</taxon>
        <taxon>Bacteroidota</taxon>
        <taxon>Chitinophagia</taxon>
        <taxon>Chitinophagales</taxon>
        <taxon>Chitinophagaceae</taxon>
        <taxon>Chitinophaga</taxon>
    </lineage>
</organism>
<gene>
    <name evidence="1" type="ORF">LX64_03144</name>
</gene>
<proteinExistence type="predicted"/>
<reference evidence="1 2" key="1">
    <citation type="submission" date="2018-06" db="EMBL/GenBank/DDBJ databases">
        <title>Genomic Encyclopedia of Archaeal and Bacterial Type Strains, Phase II (KMG-II): from individual species to whole genera.</title>
        <authorList>
            <person name="Goeker M."/>
        </authorList>
    </citation>
    <scope>NUCLEOTIDE SEQUENCE [LARGE SCALE GENOMIC DNA]</scope>
    <source>
        <strain evidence="1 2">DSM 23857</strain>
    </source>
</reference>
<dbReference type="Proteomes" id="UP000249547">
    <property type="component" value="Unassembled WGS sequence"/>
</dbReference>
<name>A0A327QKN1_9BACT</name>
<dbReference type="AlphaFoldDB" id="A0A327QKN1"/>
<dbReference type="EMBL" id="QLLL01000005">
    <property type="protein sequence ID" value="RAJ04264.1"/>
    <property type="molecule type" value="Genomic_DNA"/>
</dbReference>